<protein>
    <submittedName>
        <fullName evidence="1">Uncharacterized protein</fullName>
    </submittedName>
</protein>
<organism evidence="1 2">
    <name type="scientific">Phlebia brevispora</name>
    <dbReference type="NCBI Taxonomy" id="194682"/>
    <lineage>
        <taxon>Eukaryota</taxon>
        <taxon>Fungi</taxon>
        <taxon>Dikarya</taxon>
        <taxon>Basidiomycota</taxon>
        <taxon>Agaricomycotina</taxon>
        <taxon>Agaricomycetes</taxon>
        <taxon>Polyporales</taxon>
        <taxon>Meruliaceae</taxon>
        <taxon>Phlebia</taxon>
    </lineage>
</organism>
<gene>
    <name evidence="1" type="ORF">NM688_g7002</name>
</gene>
<name>A0ACC1SA48_9APHY</name>
<proteinExistence type="predicted"/>
<keyword evidence="2" id="KW-1185">Reference proteome</keyword>
<evidence type="ECO:0000313" key="2">
    <source>
        <dbReference type="Proteomes" id="UP001148662"/>
    </source>
</evidence>
<sequence>MNHPATTRKTLGLPPIPRTQALSSTTFRPPPLDGSLSIPELYDWHLTNSPDHPLFVFSDENGSATTITWKEVGCAVHRGGHLVQGVVHKTTTARPERIVCAILAYSDTIVYFTLIAAIIRAGHVAFPISPRNSPAAIAHLISETGVICIFVGVEESVQHLADAALRCLSESEKPVPGVAQFPLFADLYQSDPSMPLEILPPLVFEWDDPLVILHSSGSTAFPKPLVYTHERFLLGCLAPWFGERDLTGQRLSCHSMPMYHGMGIMQVGWTAFSGLVLTVFKSQVPTAVPSPDSVMRGAMDTKSDLIFCVPSFVEEWVKQPRSSISLDIEIFGGGPLLREVGDYLTDQGITVFAMYGNSECGINNVILPEHVGKDWEYFAFPANVKPHFIACGDGTAELVLMSHQLQKPCVINIQVDGTGGYATSDLFVPHPTKPGYWKIFGRLDDQIMHNTGEKTNPGPLESILVQDPHIQSAVIFGRGRFNAGVLIDPIPSERFDPDDQQKLVSYRIKIWPSVEKLNEFAPQHSRIFKEMILVSSPSKPFTYTAKHTPCRHAIIQEYEKEIEILYNAVDETMQTDLPSPVTWNFTSVLDYVRTVVHGVLKHALGDSDDMFHFGCDSLQATWMRNTLLHALKGVTNTRLIPDNFVYQHPTISSLAAFISATATSDYSNWNTLGDSQNTKREMLRLVDKYSRDLPLHKPSLAMTCSSKDVVVITGTTGVLGSALLARLVSEEDVERVYALNRKTQDAVTERQRIALQKQHVNADEVLTSSKVIWLEADEAEDNLGLSPGVYEEIRKGVTHIIHNAWRMDFNNSLRSFETNIVAVRRLVDLALSSPRIPVPRLVFCSSAGMLHSKYSDLSQSANETQIEPEIAIGSGYTESKWVSERLLQVILEKSPLRPVIIRIGQLCGSMKSGYWNEAEWFPSLVRSSAFLKCFPTCEKSIALLPVEDAARAICEMRDSDIALLHLEHPHPVKWTSIAKTICAELNVQPVPYDMWYALLKKSGEGLAADEEVEALRKNPALKLMAYFAYANIRADSVQAMGMPKLDMSAARTVSTSLRELEPLPEDIVLEWIQYWRSTDLLE</sequence>
<reference evidence="1" key="1">
    <citation type="submission" date="2022-07" db="EMBL/GenBank/DDBJ databases">
        <title>Genome Sequence of Phlebia brevispora.</title>
        <authorList>
            <person name="Buettner E."/>
        </authorList>
    </citation>
    <scope>NUCLEOTIDE SEQUENCE</scope>
    <source>
        <strain evidence="1">MPL23</strain>
    </source>
</reference>
<evidence type="ECO:0000313" key="1">
    <source>
        <dbReference type="EMBL" id="KAJ3535272.1"/>
    </source>
</evidence>
<accession>A0ACC1SA48</accession>
<dbReference type="Proteomes" id="UP001148662">
    <property type="component" value="Unassembled WGS sequence"/>
</dbReference>
<dbReference type="EMBL" id="JANHOG010001550">
    <property type="protein sequence ID" value="KAJ3535272.1"/>
    <property type="molecule type" value="Genomic_DNA"/>
</dbReference>
<comment type="caution">
    <text evidence="1">The sequence shown here is derived from an EMBL/GenBank/DDBJ whole genome shotgun (WGS) entry which is preliminary data.</text>
</comment>